<evidence type="ECO:0000313" key="3">
    <source>
        <dbReference type="EMBL" id="CAH3178762.1"/>
    </source>
</evidence>
<keyword evidence="4" id="KW-1185">Reference proteome</keyword>
<accession>A0ABN8RN36</accession>
<comment type="caution">
    <text evidence="3">The sequence shown here is derived from an EMBL/GenBank/DDBJ whole genome shotgun (WGS) entry which is preliminary data.</text>
</comment>
<reference evidence="3 4" key="1">
    <citation type="submission" date="2022-05" db="EMBL/GenBank/DDBJ databases">
        <authorList>
            <consortium name="Genoscope - CEA"/>
            <person name="William W."/>
        </authorList>
    </citation>
    <scope>NUCLEOTIDE SEQUENCE [LARGE SCALE GENOMIC DNA]</scope>
</reference>
<dbReference type="Gene3D" id="3.30.1370.60">
    <property type="entry name" value="Hypothetical oxidoreductase yiak, domain 2"/>
    <property type="match status" value="1"/>
</dbReference>
<protein>
    <submittedName>
        <fullName evidence="3">Uncharacterized protein</fullName>
    </submittedName>
</protein>
<feature type="non-terminal residue" evidence="3">
    <location>
        <position position="111"/>
    </location>
</feature>
<name>A0ABN8RN36_9CNID</name>
<dbReference type="SUPFAM" id="SSF89733">
    <property type="entry name" value="L-sulfolactate dehydrogenase-like"/>
    <property type="match status" value="1"/>
</dbReference>
<comment type="similarity">
    <text evidence="1">Belongs to the LDH2/MDH2 oxidoreductase family.</text>
</comment>
<evidence type="ECO:0000256" key="2">
    <source>
        <dbReference type="ARBA" id="ARBA00023002"/>
    </source>
</evidence>
<organism evidence="3 4">
    <name type="scientific">Porites lobata</name>
    <dbReference type="NCBI Taxonomy" id="104759"/>
    <lineage>
        <taxon>Eukaryota</taxon>
        <taxon>Metazoa</taxon>
        <taxon>Cnidaria</taxon>
        <taxon>Anthozoa</taxon>
        <taxon>Hexacorallia</taxon>
        <taxon>Scleractinia</taxon>
        <taxon>Fungiina</taxon>
        <taxon>Poritidae</taxon>
        <taxon>Porites</taxon>
    </lineage>
</organism>
<sequence>MTGYKGFGLAMMVEVFCGILSDSAFGPHLRKWQGEEMGQADLGHCFVAVNPQTFADGFEERMQCLMDQYRNMDPEEGEPAVLVAGDPEREHMRKVKQDGGICYHVNILHAL</sequence>
<dbReference type="Proteomes" id="UP001159405">
    <property type="component" value="Unassembled WGS sequence"/>
</dbReference>
<dbReference type="InterPro" id="IPR043143">
    <property type="entry name" value="Mal/L-sulf/L-lact_DH-like_NADP"/>
</dbReference>
<dbReference type="EMBL" id="CALNXK010000244">
    <property type="protein sequence ID" value="CAH3178762.1"/>
    <property type="molecule type" value="Genomic_DNA"/>
</dbReference>
<gene>
    <name evidence="3" type="ORF">PLOB_00021011</name>
</gene>
<evidence type="ECO:0000313" key="4">
    <source>
        <dbReference type="Proteomes" id="UP001159405"/>
    </source>
</evidence>
<evidence type="ECO:0000256" key="1">
    <source>
        <dbReference type="ARBA" id="ARBA00006056"/>
    </source>
</evidence>
<proteinExistence type="inferred from homology"/>
<dbReference type="InterPro" id="IPR003767">
    <property type="entry name" value="Malate/L-lactate_DH-like"/>
</dbReference>
<dbReference type="Pfam" id="PF02615">
    <property type="entry name" value="Ldh_2"/>
    <property type="match status" value="1"/>
</dbReference>
<dbReference type="InterPro" id="IPR036111">
    <property type="entry name" value="Mal/L-sulfo/L-lacto_DH-like_sf"/>
</dbReference>
<keyword evidence="2" id="KW-0560">Oxidoreductase</keyword>
<dbReference type="PANTHER" id="PTHR11091:SF0">
    <property type="entry name" value="MALATE DEHYDROGENASE"/>
    <property type="match status" value="1"/>
</dbReference>
<dbReference type="PANTHER" id="PTHR11091">
    <property type="entry name" value="OXIDOREDUCTASE-RELATED"/>
    <property type="match status" value="1"/>
</dbReference>